<dbReference type="InterPro" id="IPR032710">
    <property type="entry name" value="NTF2-like_dom_sf"/>
</dbReference>
<proteinExistence type="predicted"/>
<accession>A0A953HSH5</accession>
<dbReference type="Pfam" id="PF14534">
    <property type="entry name" value="DUF4440"/>
    <property type="match status" value="1"/>
</dbReference>
<dbReference type="SUPFAM" id="SSF54427">
    <property type="entry name" value="NTF2-like"/>
    <property type="match status" value="1"/>
</dbReference>
<keyword evidence="3" id="KW-1185">Reference proteome</keyword>
<protein>
    <submittedName>
        <fullName evidence="2">Nuclear transport factor 2 family protein</fullName>
    </submittedName>
</protein>
<comment type="caution">
    <text evidence="2">The sequence shown here is derived from an EMBL/GenBank/DDBJ whole genome shotgun (WGS) entry which is preliminary data.</text>
</comment>
<dbReference type="Gene3D" id="3.10.450.50">
    <property type="match status" value="1"/>
</dbReference>
<gene>
    <name evidence="2" type="ORF">KUV50_05395</name>
</gene>
<feature type="domain" description="DUF4440" evidence="1">
    <location>
        <begin position="60"/>
        <end position="166"/>
    </location>
</feature>
<dbReference type="Proteomes" id="UP000753961">
    <property type="component" value="Unassembled WGS sequence"/>
</dbReference>
<evidence type="ECO:0000313" key="2">
    <source>
        <dbReference type="EMBL" id="MBY5957560.1"/>
    </source>
</evidence>
<dbReference type="InterPro" id="IPR027843">
    <property type="entry name" value="DUF4440"/>
</dbReference>
<dbReference type="AlphaFoldDB" id="A0A953HSH5"/>
<dbReference type="RefSeq" id="WP_222579079.1">
    <property type="nucleotide sequence ID" value="NZ_JAHVHU010000005.1"/>
</dbReference>
<dbReference type="CDD" id="cd00531">
    <property type="entry name" value="NTF2_like"/>
    <property type="match status" value="1"/>
</dbReference>
<sequence length="180" mass="20199">MYKKYCYVNVNLHSQYKVGSTGVLKQLDWSDDLMDNASLYNELHMNATKDFSSDPVKKAIDERTRAFENAMANADAAGVADCYTEDGEFMAPNGPAVKGKNAIEKTIAEYIDQGFTQYKATTTIVYGDEGVVGVQTEYNLSQEGGKNKDFGKSIQLWKEEKGTWKIFRDCFNSNLPEQPQ</sequence>
<name>A0A953HSH5_9BACT</name>
<dbReference type="EMBL" id="JAHVHU010000005">
    <property type="protein sequence ID" value="MBY5957560.1"/>
    <property type="molecule type" value="Genomic_DNA"/>
</dbReference>
<dbReference type="InterPro" id="IPR011944">
    <property type="entry name" value="Steroid_delta5-4_isomerase"/>
</dbReference>
<evidence type="ECO:0000259" key="1">
    <source>
        <dbReference type="Pfam" id="PF14534"/>
    </source>
</evidence>
<reference evidence="2" key="1">
    <citation type="submission" date="2021-06" db="EMBL/GenBank/DDBJ databases">
        <title>44 bacteria genomes isolated from Dapeng, Shenzhen.</title>
        <authorList>
            <person name="Zheng W."/>
            <person name="Yu S."/>
            <person name="Huang Y."/>
        </authorList>
    </citation>
    <scope>NUCLEOTIDE SEQUENCE</scope>
    <source>
        <strain evidence="2">DP5N28-2</strain>
    </source>
</reference>
<dbReference type="NCBIfam" id="TIGR02246">
    <property type="entry name" value="SgcJ/EcaC family oxidoreductase"/>
    <property type="match status" value="1"/>
</dbReference>
<evidence type="ECO:0000313" key="3">
    <source>
        <dbReference type="Proteomes" id="UP000753961"/>
    </source>
</evidence>
<organism evidence="2 3">
    <name type="scientific">Membranihabitans marinus</name>
    <dbReference type="NCBI Taxonomy" id="1227546"/>
    <lineage>
        <taxon>Bacteria</taxon>
        <taxon>Pseudomonadati</taxon>
        <taxon>Bacteroidota</taxon>
        <taxon>Saprospiria</taxon>
        <taxon>Saprospirales</taxon>
        <taxon>Saprospiraceae</taxon>
        <taxon>Membranihabitans</taxon>
    </lineage>
</organism>